<evidence type="ECO:0000313" key="4">
    <source>
        <dbReference type="Proteomes" id="UP000053477"/>
    </source>
</evidence>
<dbReference type="Proteomes" id="UP000053477">
    <property type="component" value="Unassembled WGS sequence"/>
</dbReference>
<accession>A0A0H2RP36</accession>
<keyword evidence="4" id="KW-1185">Reference proteome</keyword>
<evidence type="ECO:0000313" key="3">
    <source>
        <dbReference type="EMBL" id="KLO13372.1"/>
    </source>
</evidence>
<dbReference type="EMBL" id="KQ085960">
    <property type="protein sequence ID" value="KLO13372.1"/>
    <property type="molecule type" value="Genomic_DNA"/>
</dbReference>
<dbReference type="InParanoid" id="A0A0H2RP36"/>
<sequence length="111" mass="11453">MQACKNLLALFLASLAVALPESIPQATILPCIEPGAQGDVCVVPPEGIEIPAACCVDGLVCIPSDTLSVSVAALSIARAGLMMRSRHANLSIVLVFEGSLLGSIFLFSTSR</sequence>
<evidence type="ECO:0008006" key="5">
    <source>
        <dbReference type="Google" id="ProtNLM"/>
    </source>
</evidence>
<evidence type="ECO:0000256" key="2">
    <source>
        <dbReference type="SAM" id="SignalP"/>
    </source>
</evidence>
<gene>
    <name evidence="3" type="ORF">SCHPADRAFT_364841</name>
</gene>
<feature type="chain" id="PRO_5005202058" description="Hydrophobin" evidence="2">
    <location>
        <begin position="19"/>
        <end position="111"/>
    </location>
</feature>
<protein>
    <recommendedName>
        <fullName evidence="5">Hydrophobin</fullName>
    </recommendedName>
</protein>
<name>A0A0H2RP36_9AGAM</name>
<proteinExistence type="predicted"/>
<feature type="signal peptide" evidence="2">
    <location>
        <begin position="1"/>
        <end position="18"/>
    </location>
</feature>
<dbReference type="AlphaFoldDB" id="A0A0H2RP36"/>
<keyword evidence="2" id="KW-0732">Signal</keyword>
<feature type="transmembrane region" description="Helical" evidence="1">
    <location>
        <begin position="88"/>
        <end position="107"/>
    </location>
</feature>
<evidence type="ECO:0000256" key="1">
    <source>
        <dbReference type="SAM" id="Phobius"/>
    </source>
</evidence>
<reference evidence="3 4" key="1">
    <citation type="submission" date="2015-04" db="EMBL/GenBank/DDBJ databases">
        <title>Complete genome sequence of Schizopora paradoxa KUC8140, a cosmopolitan wood degrader in East Asia.</title>
        <authorList>
            <consortium name="DOE Joint Genome Institute"/>
            <person name="Min B."/>
            <person name="Park H."/>
            <person name="Jang Y."/>
            <person name="Kim J.-J."/>
            <person name="Kim K.H."/>
            <person name="Pangilinan J."/>
            <person name="Lipzen A."/>
            <person name="Riley R."/>
            <person name="Grigoriev I.V."/>
            <person name="Spatafora J.W."/>
            <person name="Choi I.-G."/>
        </authorList>
    </citation>
    <scope>NUCLEOTIDE SEQUENCE [LARGE SCALE GENOMIC DNA]</scope>
    <source>
        <strain evidence="3 4">KUC8140</strain>
    </source>
</reference>
<keyword evidence="1" id="KW-0472">Membrane</keyword>
<keyword evidence="1" id="KW-1133">Transmembrane helix</keyword>
<organism evidence="3 4">
    <name type="scientific">Schizopora paradoxa</name>
    <dbReference type="NCBI Taxonomy" id="27342"/>
    <lineage>
        <taxon>Eukaryota</taxon>
        <taxon>Fungi</taxon>
        <taxon>Dikarya</taxon>
        <taxon>Basidiomycota</taxon>
        <taxon>Agaricomycotina</taxon>
        <taxon>Agaricomycetes</taxon>
        <taxon>Hymenochaetales</taxon>
        <taxon>Schizoporaceae</taxon>
        <taxon>Schizopora</taxon>
    </lineage>
</organism>
<keyword evidence="1" id="KW-0812">Transmembrane</keyword>